<dbReference type="GO" id="GO:0006529">
    <property type="term" value="P:asparagine biosynthetic process"/>
    <property type="evidence" value="ECO:0007669"/>
    <property type="project" value="UniProtKB-KW"/>
</dbReference>
<feature type="binding site" evidence="9">
    <location>
        <position position="296"/>
    </location>
    <ligand>
        <name>ATP</name>
        <dbReference type="ChEBI" id="CHEBI:30616"/>
    </ligand>
</feature>
<evidence type="ECO:0000256" key="2">
    <source>
        <dbReference type="ARBA" id="ARBA00005752"/>
    </source>
</evidence>
<dbReference type="InterPro" id="IPR014729">
    <property type="entry name" value="Rossmann-like_a/b/a_fold"/>
</dbReference>
<dbReference type="InterPro" id="IPR006426">
    <property type="entry name" value="Asn_synth_AEB"/>
</dbReference>
<dbReference type="InterPro" id="IPR033738">
    <property type="entry name" value="AsnB_N"/>
</dbReference>
<dbReference type="InterPro" id="IPR051786">
    <property type="entry name" value="ASN_synthetase/amidase"/>
</dbReference>
<dbReference type="SUPFAM" id="SSF56235">
    <property type="entry name" value="N-terminal nucleophile aminohydrolases (Ntn hydrolases)"/>
    <property type="match status" value="1"/>
</dbReference>
<dbReference type="Pfam" id="PF00733">
    <property type="entry name" value="Asn_synthase"/>
    <property type="match status" value="1"/>
</dbReference>
<evidence type="ECO:0000256" key="4">
    <source>
        <dbReference type="ARBA" id="ARBA00022741"/>
    </source>
</evidence>
<evidence type="ECO:0000313" key="12">
    <source>
        <dbReference type="Proteomes" id="UP000664578"/>
    </source>
</evidence>
<name>A0A8I1MFL5_9BACI</name>
<dbReference type="SUPFAM" id="SSF52402">
    <property type="entry name" value="Adenine nucleotide alpha hydrolases-like"/>
    <property type="match status" value="1"/>
</dbReference>
<dbReference type="PANTHER" id="PTHR43284:SF1">
    <property type="entry name" value="ASPARAGINE SYNTHETASE"/>
    <property type="match status" value="1"/>
</dbReference>
<comment type="pathway">
    <text evidence="1">Amino-acid biosynthesis; L-asparagine biosynthesis; L-asparagine from L-aspartate (L-Gln route): step 1/1.</text>
</comment>
<comment type="caution">
    <text evidence="11">The sequence shown here is derived from an EMBL/GenBank/DDBJ whole genome shotgun (WGS) entry which is preliminary data.</text>
</comment>
<keyword evidence="4 9" id="KW-0547">Nucleotide-binding</keyword>
<proteinExistence type="inferred from homology"/>
<evidence type="ECO:0000256" key="3">
    <source>
        <dbReference type="ARBA" id="ARBA00012737"/>
    </source>
</evidence>
<reference evidence="11" key="1">
    <citation type="submission" date="2020-12" db="EMBL/GenBank/DDBJ databases">
        <title>PHA producing bacteria isolated from mangrove.</title>
        <authorList>
            <person name="Zheng W."/>
            <person name="Yu S."/>
            <person name="Huang Y."/>
        </authorList>
    </citation>
    <scope>NUCLEOTIDE SEQUENCE</scope>
    <source>
        <strain evidence="11">GN22-4</strain>
    </source>
</reference>
<evidence type="ECO:0000256" key="5">
    <source>
        <dbReference type="ARBA" id="ARBA00022840"/>
    </source>
</evidence>
<organism evidence="11 12">
    <name type="scientific">Priestia flexa</name>
    <dbReference type="NCBI Taxonomy" id="86664"/>
    <lineage>
        <taxon>Bacteria</taxon>
        <taxon>Bacillati</taxon>
        <taxon>Bacillota</taxon>
        <taxon>Bacilli</taxon>
        <taxon>Bacillales</taxon>
        <taxon>Bacillaceae</taxon>
        <taxon>Priestia</taxon>
    </lineage>
</organism>
<evidence type="ECO:0000259" key="10">
    <source>
        <dbReference type="PROSITE" id="PS51278"/>
    </source>
</evidence>
<gene>
    <name evidence="11" type="ORF">JF537_07790</name>
</gene>
<protein>
    <recommendedName>
        <fullName evidence="3">asparagine synthase (glutamine-hydrolyzing)</fullName>
        <ecNumber evidence="3">6.3.5.4</ecNumber>
    </recommendedName>
</protein>
<feature type="binding site" evidence="9">
    <location>
        <position position="100"/>
    </location>
    <ligand>
        <name>L-glutamine</name>
        <dbReference type="ChEBI" id="CHEBI:58359"/>
    </ligand>
</feature>
<dbReference type="EMBL" id="JAEMWV010000003">
    <property type="protein sequence ID" value="MBN8251476.1"/>
    <property type="molecule type" value="Genomic_DNA"/>
</dbReference>
<dbReference type="CDD" id="cd00712">
    <property type="entry name" value="AsnB"/>
    <property type="match status" value="1"/>
</dbReference>
<feature type="domain" description="Glutamine amidotransferase type-2" evidence="10">
    <location>
        <begin position="2"/>
        <end position="217"/>
    </location>
</feature>
<keyword evidence="6" id="KW-0028">Amino-acid biosynthesis</keyword>
<evidence type="ECO:0000256" key="7">
    <source>
        <dbReference type="ARBA" id="ARBA00022962"/>
    </source>
</evidence>
<dbReference type="RefSeq" id="WP_206782416.1">
    <property type="nucleotide sequence ID" value="NZ_CP090431.1"/>
</dbReference>
<evidence type="ECO:0000256" key="6">
    <source>
        <dbReference type="ARBA" id="ARBA00022888"/>
    </source>
</evidence>
<keyword evidence="6" id="KW-0061">Asparagine biosynthesis</keyword>
<dbReference type="PROSITE" id="PS51278">
    <property type="entry name" value="GATASE_TYPE_2"/>
    <property type="match status" value="1"/>
</dbReference>
<sequence>MSAIAGIYHFNSREVSTEEINRVMRSFQSYPADDIQVWRQKGLFLGCHNQWITPESISQPIPFYHLEKKLVITADAIIDNREELFLKLGVDKNAWGDISDTELILLAYERWNSSCPSYLIGDFAFMIWDESENQLFGARDFSGARTLYYHHGYETFAFSTLVRPLLHLPFVRSKRNEEWIAEFLTIPWNFESVDTSSTVYEQIKQLSPGYQIIVKSGRVTLTRYAFIQQQDLLLKTNEEYEEAFKEVFQVAISSRIRTHKAIGAHLSGGLDSGSVVSFAAKALRNREEKLRTFSYVPIQDFVDWTPKYRIANEKKFIKSTVQYLGNIEDTYLDFKERNPFTEIDDWIDLLEMPYKFFENTFWLKGIYEEAARQNIGILLNGQRGNWTISWGHALDYQASLLKKLSLKKLSHEMKLYSQNIGVTRSRVFHFVRRKAFPLLHLSSYRKQESQFPQMVNPNFARKQDVYKKLKKHQIDLTGNAITSVYEVKEKQFEHPYYWNITGTYGSKLSVRYGVWDRDPTNDLRVIRFCLSVPESQYVQDGVDRSLIRRATKGMLPDNIRMNQKVKGVQGADGTLRMVQAWPSFLQEVEALISDEQMACYLDMASLKEAKKTIGTIPKPELIFDLRFRLLMRSLIFYRFMKKMN</sequence>
<comment type="catalytic activity">
    <reaction evidence="8">
        <text>L-aspartate + L-glutamine + ATP + H2O = L-asparagine + L-glutamate + AMP + diphosphate + H(+)</text>
        <dbReference type="Rhea" id="RHEA:12228"/>
        <dbReference type="ChEBI" id="CHEBI:15377"/>
        <dbReference type="ChEBI" id="CHEBI:15378"/>
        <dbReference type="ChEBI" id="CHEBI:29985"/>
        <dbReference type="ChEBI" id="CHEBI:29991"/>
        <dbReference type="ChEBI" id="CHEBI:30616"/>
        <dbReference type="ChEBI" id="CHEBI:33019"/>
        <dbReference type="ChEBI" id="CHEBI:58048"/>
        <dbReference type="ChEBI" id="CHEBI:58359"/>
        <dbReference type="ChEBI" id="CHEBI:456215"/>
        <dbReference type="EC" id="6.3.5.4"/>
    </reaction>
</comment>
<evidence type="ECO:0000256" key="8">
    <source>
        <dbReference type="ARBA" id="ARBA00048741"/>
    </source>
</evidence>
<dbReference type="InterPro" id="IPR029055">
    <property type="entry name" value="Ntn_hydrolases_N"/>
</dbReference>
<keyword evidence="7" id="KW-0315">Glutamine amidotransferase</keyword>
<dbReference type="Gene3D" id="3.40.50.620">
    <property type="entry name" value="HUPs"/>
    <property type="match status" value="2"/>
</dbReference>
<dbReference type="PANTHER" id="PTHR43284">
    <property type="entry name" value="ASPARAGINE SYNTHETASE (GLUTAMINE-HYDROLYZING)"/>
    <property type="match status" value="1"/>
</dbReference>
<comment type="similarity">
    <text evidence="2">Belongs to the asparagine synthetase family.</text>
</comment>
<evidence type="ECO:0000256" key="1">
    <source>
        <dbReference type="ARBA" id="ARBA00005187"/>
    </source>
</evidence>
<dbReference type="AlphaFoldDB" id="A0A8I1MFL5"/>
<dbReference type="GO" id="GO:0005524">
    <property type="term" value="F:ATP binding"/>
    <property type="evidence" value="ECO:0007669"/>
    <property type="project" value="UniProtKB-KW"/>
</dbReference>
<dbReference type="GO" id="GO:0004066">
    <property type="term" value="F:asparagine synthase (glutamine-hydrolyzing) activity"/>
    <property type="evidence" value="ECO:0007669"/>
    <property type="project" value="UniProtKB-EC"/>
</dbReference>
<dbReference type="PIRSF" id="PIRSF001589">
    <property type="entry name" value="Asn_synthetase_glu-h"/>
    <property type="match status" value="1"/>
</dbReference>
<dbReference type="Proteomes" id="UP000664578">
    <property type="component" value="Unassembled WGS sequence"/>
</dbReference>
<dbReference type="Pfam" id="PF13537">
    <property type="entry name" value="GATase_7"/>
    <property type="match status" value="1"/>
</dbReference>
<dbReference type="GeneID" id="93682186"/>
<dbReference type="EC" id="6.3.5.4" evidence="3"/>
<accession>A0A8I1MFL5</accession>
<evidence type="ECO:0000313" key="11">
    <source>
        <dbReference type="EMBL" id="MBN8251476.1"/>
    </source>
</evidence>
<evidence type="ECO:0000256" key="9">
    <source>
        <dbReference type="PIRSR" id="PIRSR001589-2"/>
    </source>
</evidence>
<keyword evidence="5 9" id="KW-0067">ATP-binding</keyword>
<dbReference type="InterPro" id="IPR001962">
    <property type="entry name" value="Asn_synthase"/>
</dbReference>
<dbReference type="Gene3D" id="3.60.20.10">
    <property type="entry name" value="Glutamine Phosphoribosylpyrophosphate, subunit 1, domain 1"/>
    <property type="match status" value="1"/>
</dbReference>
<dbReference type="InterPro" id="IPR017932">
    <property type="entry name" value="GATase_2_dom"/>
</dbReference>